<evidence type="ECO:0000313" key="2">
    <source>
        <dbReference type="EMBL" id="MSS63583.1"/>
    </source>
</evidence>
<dbReference type="AlphaFoldDB" id="A0A6L5Y064"/>
<organism evidence="2 3">
    <name type="scientific">Velocimicrobium porci</name>
    <dbReference type="NCBI Taxonomy" id="2606634"/>
    <lineage>
        <taxon>Bacteria</taxon>
        <taxon>Bacillati</taxon>
        <taxon>Bacillota</taxon>
        <taxon>Clostridia</taxon>
        <taxon>Lachnospirales</taxon>
        <taxon>Lachnospiraceae</taxon>
        <taxon>Velocimicrobium</taxon>
    </lineage>
</organism>
<dbReference type="GO" id="GO:0006799">
    <property type="term" value="P:polyphosphate biosynthetic process"/>
    <property type="evidence" value="ECO:0007669"/>
    <property type="project" value="UniProtKB-ARBA"/>
</dbReference>
<dbReference type="Pfam" id="PF09359">
    <property type="entry name" value="VTC"/>
    <property type="match status" value="1"/>
</dbReference>
<accession>A0A6L5Y064</accession>
<keyword evidence="3" id="KW-1185">Reference proteome</keyword>
<comment type="caution">
    <text evidence="2">The sequence shown here is derived from an EMBL/GenBank/DDBJ whole genome shotgun (WGS) entry which is preliminary data.</text>
</comment>
<sequence>MEQKAIWLLPTQEQTFRHEWKHVINYCDYLILRNRLQVIAKQDYHVREDGTYQIRSLYFDNLDDKVLLEKLNGYNRREKFRIRYYNGDTSFIRLEKKSKINGLCSKVSASITSEQCERLLNNDTLWMKVSDNPLFVELYAKMMYQQLRPKVLVDYVREPYIYEAGNVRVTIDTQIKTGLYNQNLFDTESISVEVPDNQIILEVKYDSFLPEVIQNAVRLNDRRGTSYSKYAACRMYG</sequence>
<dbReference type="CDD" id="cd07750">
    <property type="entry name" value="PolyPPase_VTC_like"/>
    <property type="match status" value="1"/>
</dbReference>
<evidence type="ECO:0000259" key="1">
    <source>
        <dbReference type="Pfam" id="PF09359"/>
    </source>
</evidence>
<dbReference type="InterPro" id="IPR042267">
    <property type="entry name" value="VTC_sf"/>
</dbReference>
<reference evidence="2 3" key="1">
    <citation type="submission" date="2019-08" db="EMBL/GenBank/DDBJ databases">
        <title>In-depth cultivation of the pig gut microbiome towards novel bacterial diversity and tailored functional studies.</title>
        <authorList>
            <person name="Wylensek D."/>
            <person name="Hitch T.C.A."/>
            <person name="Clavel T."/>
        </authorList>
    </citation>
    <scope>NUCLEOTIDE SEQUENCE [LARGE SCALE GENOMIC DNA]</scope>
    <source>
        <strain evidence="2 3">WCA-693-APC-MOT-I</strain>
    </source>
</reference>
<protein>
    <submittedName>
        <fullName evidence="2">Polyphosphate polymerase domain-containing protein</fullName>
    </submittedName>
</protein>
<dbReference type="RefSeq" id="WP_154518984.1">
    <property type="nucleotide sequence ID" value="NZ_VUMT01000008.1"/>
</dbReference>
<dbReference type="Gene3D" id="3.20.100.30">
    <property type="entry name" value="VTC, catalytic tunnel domain"/>
    <property type="match status" value="1"/>
</dbReference>
<dbReference type="InterPro" id="IPR018966">
    <property type="entry name" value="VTC_domain"/>
</dbReference>
<feature type="domain" description="VTC" evidence="1">
    <location>
        <begin position="17"/>
        <end position="233"/>
    </location>
</feature>
<dbReference type="EMBL" id="VUMT01000008">
    <property type="protein sequence ID" value="MSS63583.1"/>
    <property type="molecule type" value="Genomic_DNA"/>
</dbReference>
<proteinExistence type="predicted"/>
<name>A0A6L5Y064_9FIRM</name>
<gene>
    <name evidence="2" type="ORF">FYJ58_06790</name>
</gene>
<evidence type="ECO:0000313" key="3">
    <source>
        <dbReference type="Proteomes" id="UP000482209"/>
    </source>
</evidence>
<dbReference type="Proteomes" id="UP000482209">
    <property type="component" value="Unassembled WGS sequence"/>
</dbReference>